<sequence>MTPPGVTAISKIPRYSLFPCIPVWFSLTVSR</sequence>
<reference evidence="1" key="2">
    <citation type="journal article" date="2015" name="Data Brief">
        <title>Shoot transcriptome of the giant reed, Arundo donax.</title>
        <authorList>
            <person name="Barrero R.A."/>
            <person name="Guerrero F.D."/>
            <person name="Moolhuijzen P."/>
            <person name="Goolsby J.A."/>
            <person name="Tidwell J."/>
            <person name="Bellgard S.E."/>
            <person name="Bellgard M.I."/>
        </authorList>
    </citation>
    <scope>NUCLEOTIDE SEQUENCE</scope>
    <source>
        <tissue evidence="1">Shoot tissue taken approximately 20 cm above the soil surface</tissue>
    </source>
</reference>
<reference evidence="1" key="1">
    <citation type="submission" date="2014-09" db="EMBL/GenBank/DDBJ databases">
        <authorList>
            <person name="Magalhaes I.L.F."/>
            <person name="Oliveira U."/>
            <person name="Santos F.R."/>
            <person name="Vidigal T.H.D.A."/>
            <person name="Brescovit A.D."/>
            <person name="Santos A.J."/>
        </authorList>
    </citation>
    <scope>NUCLEOTIDE SEQUENCE</scope>
    <source>
        <tissue evidence="1">Shoot tissue taken approximately 20 cm above the soil surface</tissue>
    </source>
</reference>
<protein>
    <submittedName>
        <fullName evidence="1">Uncharacterized protein</fullName>
    </submittedName>
</protein>
<dbReference type="AlphaFoldDB" id="A0A0A8Z4E7"/>
<dbReference type="EMBL" id="GBRH01268168">
    <property type="protein sequence ID" value="JAD29727.1"/>
    <property type="molecule type" value="Transcribed_RNA"/>
</dbReference>
<accession>A0A0A8Z4E7</accession>
<evidence type="ECO:0000313" key="1">
    <source>
        <dbReference type="EMBL" id="JAD29727.1"/>
    </source>
</evidence>
<proteinExistence type="predicted"/>
<name>A0A0A8Z4E7_ARUDO</name>
<organism evidence="1">
    <name type="scientific">Arundo donax</name>
    <name type="common">Giant reed</name>
    <name type="synonym">Donax arundinaceus</name>
    <dbReference type="NCBI Taxonomy" id="35708"/>
    <lineage>
        <taxon>Eukaryota</taxon>
        <taxon>Viridiplantae</taxon>
        <taxon>Streptophyta</taxon>
        <taxon>Embryophyta</taxon>
        <taxon>Tracheophyta</taxon>
        <taxon>Spermatophyta</taxon>
        <taxon>Magnoliopsida</taxon>
        <taxon>Liliopsida</taxon>
        <taxon>Poales</taxon>
        <taxon>Poaceae</taxon>
        <taxon>PACMAD clade</taxon>
        <taxon>Arundinoideae</taxon>
        <taxon>Arundineae</taxon>
        <taxon>Arundo</taxon>
    </lineage>
</organism>